<feature type="transmembrane region" description="Helical" evidence="1">
    <location>
        <begin position="42"/>
        <end position="62"/>
    </location>
</feature>
<comment type="caution">
    <text evidence="2">The sequence shown here is derived from an EMBL/GenBank/DDBJ whole genome shotgun (WGS) entry which is preliminary data.</text>
</comment>
<proteinExistence type="predicted"/>
<dbReference type="RefSeq" id="WP_275231797.1">
    <property type="nucleotide sequence ID" value="NZ_JARDXE010000007.1"/>
</dbReference>
<dbReference type="AlphaFoldDB" id="A0AAW6LKD3"/>
<dbReference type="Proteomes" id="UP001217325">
    <property type="component" value="Unassembled WGS sequence"/>
</dbReference>
<keyword evidence="1" id="KW-0472">Membrane</keyword>
<name>A0AAW6LKD3_RHOSG</name>
<evidence type="ECO:0000313" key="2">
    <source>
        <dbReference type="EMBL" id="MDE8645816.1"/>
    </source>
</evidence>
<protein>
    <submittedName>
        <fullName evidence="2">Uncharacterized protein</fullName>
    </submittedName>
</protein>
<sequence length="72" mass="7669">MTNLLGACIFGLLFVVLTLITVTRERQVPDPGTIGRGKAARALTVLGVVLVLCAVAVVFLRFDQIALISSQE</sequence>
<evidence type="ECO:0000256" key="1">
    <source>
        <dbReference type="SAM" id="Phobius"/>
    </source>
</evidence>
<keyword evidence="1" id="KW-1133">Transmembrane helix</keyword>
<organism evidence="2 3">
    <name type="scientific">Rhodococcus qingshengii</name>
    <dbReference type="NCBI Taxonomy" id="334542"/>
    <lineage>
        <taxon>Bacteria</taxon>
        <taxon>Bacillati</taxon>
        <taxon>Actinomycetota</taxon>
        <taxon>Actinomycetes</taxon>
        <taxon>Mycobacteriales</taxon>
        <taxon>Nocardiaceae</taxon>
        <taxon>Rhodococcus</taxon>
        <taxon>Rhodococcus erythropolis group</taxon>
    </lineage>
</organism>
<evidence type="ECO:0000313" key="3">
    <source>
        <dbReference type="Proteomes" id="UP001217325"/>
    </source>
</evidence>
<gene>
    <name evidence="2" type="ORF">PXH69_12720</name>
</gene>
<keyword evidence="1" id="KW-0812">Transmembrane</keyword>
<reference evidence="2" key="1">
    <citation type="submission" date="2023-02" db="EMBL/GenBank/DDBJ databases">
        <title>A novel hydrolase synthesized by Rhodococcus erythropolis HQ is responsible for the detoxification of Zearalenone.</title>
        <authorList>
            <person name="Hu J."/>
            <person name="Xu J."/>
        </authorList>
    </citation>
    <scope>NUCLEOTIDE SEQUENCE</scope>
    <source>
        <strain evidence="2">HQ</strain>
    </source>
</reference>
<dbReference type="EMBL" id="JARDXE010000007">
    <property type="protein sequence ID" value="MDE8645816.1"/>
    <property type="molecule type" value="Genomic_DNA"/>
</dbReference>
<accession>A0AAW6LKD3</accession>